<sequence length="112" mass="12612">MQKGNERVLRDSVLRGNRKAGRKLKTGVGKSFYTEGWVPAPKPCTVWLPPLCWLQGLEPEQKPREDKKVCGQDSENPGSFLLLTPRKPIGRPPDSGIVSHSGEVQRTHLWRN</sequence>
<proteinExistence type="predicted"/>
<evidence type="ECO:0000313" key="2">
    <source>
        <dbReference type="Proteomes" id="UP001162501"/>
    </source>
</evidence>
<accession>A0AC59YVJ2</accession>
<gene>
    <name evidence="1" type="ORF">MRATA1EN22A_LOCUS10676</name>
</gene>
<evidence type="ECO:0000313" key="1">
    <source>
        <dbReference type="EMBL" id="CAN0008633.1"/>
    </source>
</evidence>
<name>A0AC59YVJ2_RANTA</name>
<dbReference type="Proteomes" id="UP001162501">
    <property type="component" value="Chromosome 20"/>
</dbReference>
<dbReference type="EMBL" id="OX596104">
    <property type="protein sequence ID" value="CAN0008633.1"/>
    <property type="molecule type" value="Genomic_DNA"/>
</dbReference>
<reference evidence="1" key="1">
    <citation type="submission" date="2023-05" db="EMBL/GenBank/DDBJ databases">
        <authorList>
            <consortium name="ELIXIR-Norway"/>
        </authorList>
    </citation>
    <scope>NUCLEOTIDE SEQUENCE</scope>
</reference>
<protein>
    <submittedName>
        <fullName evidence="1">Uncharacterized protein</fullName>
    </submittedName>
</protein>
<reference evidence="1" key="2">
    <citation type="submission" date="2025-03" db="EMBL/GenBank/DDBJ databases">
        <authorList>
            <consortium name="ELIXIR-Norway"/>
            <consortium name="Elixir Norway"/>
        </authorList>
    </citation>
    <scope>NUCLEOTIDE SEQUENCE</scope>
</reference>
<organism evidence="1 2">
    <name type="scientific">Rangifer tarandus platyrhynchus</name>
    <name type="common">Svalbard reindeer</name>
    <dbReference type="NCBI Taxonomy" id="3082113"/>
    <lineage>
        <taxon>Eukaryota</taxon>
        <taxon>Metazoa</taxon>
        <taxon>Chordata</taxon>
        <taxon>Craniata</taxon>
        <taxon>Vertebrata</taxon>
        <taxon>Euteleostomi</taxon>
        <taxon>Mammalia</taxon>
        <taxon>Eutheria</taxon>
        <taxon>Laurasiatheria</taxon>
        <taxon>Artiodactyla</taxon>
        <taxon>Ruminantia</taxon>
        <taxon>Pecora</taxon>
        <taxon>Cervidae</taxon>
        <taxon>Odocoileinae</taxon>
        <taxon>Rangifer</taxon>
    </lineage>
</organism>